<dbReference type="RefSeq" id="WP_096327369.1">
    <property type="nucleotide sequence ID" value="NZ_FOMX01000021.1"/>
</dbReference>
<feature type="region of interest" description="Disordered" evidence="1">
    <location>
        <begin position="46"/>
        <end position="72"/>
    </location>
</feature>
<name>A0A1I2DY78_9BACT</name>
<feature type="compositionally biased region" description="Basic residues" evidence="1">
    <location>
        <begin position="57"/>
        <end position="72"/>
    </location>
</feature>
<accession>A0A1I2DY78</accession>
<proteinExistence type="predicted"/>
<dbReference type="AlphaFoldDB" id="A0A1I2DY78"/>
<feature type="signal peptide" evidence="2">
    <location>
        <begin position="1"/>
        <end position="20"/>
    </location>
</feature>
<evidence type="ECO:0000313" key="4">
    <source>
        <dbReference type="Proteomes" id="UP000199400"/>
    </source>
</evidence>
<evidence type="ECO:0000256" key="2">
    <source>
        <dbReference type="SAM" id="SignalP"/>
    </source>
</evidence>
<reference evidence="4" key="1">
    <citation type="submission" date="2016-10" db="EMBL/GenBank/DDBJ databases">
        <authorList>
            <person name="Varghese N."/>
            <person name="Submissions S."/>
        </authorList>
    </citation>
    <scope>NUCLEOTIDE SEQUENCE [LARGE SCALE GENOMIC DNA]</scope>
    <source>
        <strain evidence="4">ATCC 25963</strain>
    </source>
</reference>
<gene>
    <name evidence="3" type="ORF">SAMN02745121_05761</name>
</gene>
<keyword evidence="2" id="KW-0732">Signal</keyword>
<protein>
    <submittedName>
        <fullName evidence="3">Uncharacterized protein</fullName>
    </submittedName>
</protein>
<feature type="chain" id="PRO_5011687087" evidence="2">
    <location>
        <begin position="21"/>
        <end position="131"/>
    </location>
</feature>
<dbReference type="Proteomes" id="UP000199400">
    <property type="component" value="Unassembled WGS sequence"/>
</dbReference>
<evidence type="ECO:0000313" key="3">
    <source>
        <dbReference type="EMBL" id="SFE84920.1"/>
    </source>
</evidence>
<evidence type="ECO:0000256" key="1">
    <source>
        <dbReference type="SAM" id="MobiDB-lite"/>
    </source>
</evidence>
<sequence>MLTHFAFALWCMIMSFPVNGAHHGFVGPAHSVGLTIEQPAEALQRPADQHGEFQGRQAHRLRRPPGHAGRRQVRQELDGLDPAAGEGLRSALWTVLIFAVEYVAGAALCRLTGRCPLREGRWVTTPLRSRV</sequence>
<keyword evidence="4" id="KW-1185">Reference proteome</keyword>
<dbReference type="EMBL" id="FOMX01000021">
    <property type="protein sequence ID" value="SFE84920.1"/>
    <property type="molecule type" value="Genomic_DNA"/>
</dbReference>
<organism evidence="3 4">
    <name type="scientific">Nannocystis exedens</name>
    <dbReference type="NCBI Taxonomy" id="54"/>
    <lineage>
        <taxon>Bacteria</taxon>
        <taxon>Pseudomonadati</taxon>
        <taxon>Myxococcota</taxon>
        <taxon>Polyangia</taxon>
        <taxon>Nannocystales</taxon>
        <taxon>Nannocystaceae</taxon>
        <taxon>Nannocystis</taxon>
    </lineage>
</organism>